<reference evidence="17" key="1">
    <citation type="submission" date="2023-09" db="EMBL/GenBank/DDBJ databases">
        <authorList>
            <consortium name="CW5 consortium"/>
            <person name="Lu C.-W."/>
        </authorList>
    </citation>
    <scope>NUCLEOTIDE SEQUENCE</scope>
    <source>
        <strain evidence="17">KPS</strain>
    </source>
</reference>
<feature type="coiled-coil region" evidence="15">
    <location>
        <begin position="67"/>
        <end position="156"/>
    </location>
</feature>
<dbReference type="Proteomes" id="UP001180616">
    <property type="component" value="Chromosome"/>
</dbReference>
<feature type="signal peptide" evidence="16">
    <location>
        <begin position="1"/>
        <end position="23"/>
    </location>
</feature>
<comment type="subunit">
    <text evidence="13">F-type ATPases have 2 components, F(1) - the catalytic core - and F(0) - the membrane proton channel. F(1) has five subunits: alpha(3), beta(3), gamma(1), delta(1), epsilon(1). F(0) has three main subunits: a(1), b(2) and c(10-14). The alpha and beta chains form an alternating ring which encloses part of the gamma chain. F(1) is attached to F(0) by a central stalk formed by the gamma and epsilon chains, while a peripheral stalk is formed by the delta and b chains.</text>
</comment>
<keyword evidence="18" id="KW-1185">Reference proteome</keyword>
<dbReference type="RefSeq" id="WP_309541190.1">
    <property type="nucleotide sequence ID" value="NZ_CP133659.1"/>
</dbReference>
<evidence type="ECO:0000256" key="14">
    <source>
        <dbReference type="RuleBase" id="RU003848"/>
    </source>
</evidence>
<evidence type="ECO:0000256" key="7">
    <source>
        <dbReference type="ARBA" id="ARBA00023065"/>
    </source>
</evidence>
<dbReference type="Pfam" id="PF00430">
    <property type="entry name" value="ATP-synt_B"/>
    <property type="match status" value="1"/>
</dbReference>
<evidence type="ECO:0000256" key="13">
    <source>
        <dbReference type="HAMAP-Rule" id="MF_01398"/>
    </source>
</evidence>
<evidence type="ECO:0000256" key="3">
    <source>
        <dbReference type="ARBA" id="ARBA00022547"/>
    </source>
</evidence>
<protein>
    <recommendedName>
        <fullName evidence="13">ATP synthase subunit b</fullName>
    </recommendedName>
    <alternativeName>
        <fullName evidence="13">ATP synthase F(0) sector subunit b</fullName>
    </alternativeName>
    <alternativeName>
        <fullName evidence="13">ATPase subunit I</fullName>
    </alternativeName>
    <alternativeName>
        <fullName evidence="13">F-type ATPase subunit b</fullName>
        <shortName evidence="13">F-ATPase subunit b</shortName>
    </alternativeName>
</protein>
<feature type="transmembrane region" description="Helical" evidence="13">
    <location>
        <begin position="39"/>
        <end position="56"/>
    </location>
</feature>
<feature type="chain" id="PRO_5045308434" description="ATP synthase subunit b" evidence="16">
    <location>
        <begin position="24"/>
        <end position="189"/>
    </location>
</feature>
<accession>A0ABY9R053</accession>
<dbReference type="CDD" id="cd06503">
    <property type="entry name" value="ATP-synt_Fo_b"/>
    <property type="match status" value="1"/>
</dbReference>
<dbReference type="InterPro" id="IPR050059">
    <property type="entry name" value="ATP_synthase_B_chain"/>
</dbReference>
<evidence type="ECO:0000256" key="16">
    <source>
        <dbReference type="SAM" id="SignalP"/>
    </source>
</evidence>
<dbReference type="HAMAP" id="MF_01398">
    <property type="entry name" value="ATP_synth_b_bprime"/>
    <property type="match status" value="1"/>
</dbReference>
<evidence type="ECO:0000256" key="9">
    <source>
        <dbReference type="ARBA" id="ARBA00023310"/>
    </source>
</evidence>
<dbReference type="InterPro" id="IPR002146">
    <property type="entry name" value="ATP_synth_b/b'su_bac/chlpt"/>
</dbReference>
<evidence type="ECO:0000256" key="1">
    <source>
        <dbReference type="ARBA" id="ARBA00005513"/>
    </source>
</evidence>
<dbReference type="PANTHER" id="PTHR33445">
    <property type="entry name" value="ATP SYNTHASE SUBUNIT B', CHLOROPLASTIC"/>
    <property type="match status" value="1"/>
</dbReference>
<keyword evidence="15" id="KW-0175">Coiled coil</keyword>
<keyword evidence="16" id="KW-0732">Signal</keyword>
<evidence type="ECO:0000256" key="10">
    <source>
        <dbReference type="ARBA" id="ARBA00025198"/>
    </source>
</evidence>
<evidence type="ECO:0000256" key="8">
    <source>
        <dbReference type="ARBA" id="ARBA00023136"/>
    </source>
</evidence>
<keyword evidence="5 13" id="KW-0375">Hydrogen ion transport</keyword>
<dbReference type="EMBL" id="CP133659">
    <property type="protein sequence ID" value="WMW65156.1"/>
    <property type="molecule type" value="Genomic_DNA"/>
</dbReference>
<comment type="similarity">
    <text evidence="1 13 14">Belongs to the ATPase B chain family.</text>
</comment>
<keyword evidence="4 13" id="KW-0812">Transmembrane</keyword>
<evidence type="ECO:0000256" key="2">
    <source>
        <dbReference type="ARBA" id="ARBA00022448"/>
    </source>
</evidence>
<evidence type="ECO:0000256" key="5">
    <source>
        <dbReference type="ARBA" id="ARBA00022781"/>
    </source>
</evidence>
<keyword evidence="8 13" id="KW-0472">Membrane</keyword>
<evidence type="ECO:0000256" key="12">
    <source>
        <dbReference type="ARBA" id="ARBA00037847"/>
    </source>
</evidence>
<evidence type="ECO:0000256" key="11">
    <source>
        <dbReference type="ARBA" id="ARBA00025614"/>
    </source>
</evidence>
<evidence type="ECO:0000313" key="18">
    <source>
        <dbReference type="Proteomes" id="UP001180616"/>
    </source>
</evidence>
<evidence type="ECO:0000256" key="6">
    <source>
        <dbReference type="ARBA" id="ARBA00022989"/>
    </source>
</evidence>
<keyword evidence="13" id="KW-1003">Cell membrane</keyword>
<evidence type="ECO:0000256" key="15">
    <source>
        <dbReference type="SAM" id="Coils"/>
    </source>
</evidence>
<keyword evidence="3 13" id="KW-0138">CF(0)</keyword>
<organism evidence="17 18">
    <name type="scientific">Nitratidesulfovibrio liaohensis</name>
    <dbReference type="NCBI Taxonomy" id="2604158"/>
    <lineage>
        <taxon>Bacteria</taxon>
        <taxon>Pseudomonadati</taxon>
        <taxon>Thermodesulfobacteriota</taxon>
        <taxon>Desulfovibrionia</taxon>
        <taxon>Desulfovibrionales</taxon>
        <taxon>Desulfovibrionaceae</taxon>
        <taxon>Nitratidesulfovibrio</taxon>
    </lineage>
</organism>
<evidence type="ECO:0000256" key="4">
    <source>
        <dbReference type="ARBA" id="ARBA00022692"/>
    </source>
</evidence>
<gene>
    <name evidence="13" type="primary">atpF</name>
    <name evidence="17" type="ORF">KPS_003262</name>
</gene>
<comment type="subcellular location">
    <subcellularLocation>
        <location evidence="13">Cell membrane</location>
        <topology evidence="13">Single-pass membrane protein</topology>
    </subcellularLocation>
    <subcellularLocation>
        <location evidence="12">Endomembrane system</location>
        <topology evidence="12">Single-pass membrane protein</topology>
    </subcellularLocation>
</comment>
<dbReference type="PANTHER" id="PTHR33445:SF1">
    <property type="entry name" value="ATP SYNTHASE SUBUNIT B"/>
    <property type="match status" value="1"/>
</dbReference>
<proteinExistence type="inferred from homology"/>
<sequence>MKGLKHSAAALGLVLVTAGVALASEGGGEHHADWGNFAFRVANFVIFIGIIYWAAGKKIVGFFSGRRKGIEQELNDLESRKAEAAKNLADVERRIANLEQERQSILAEYRAQGEAMQAAIIEKAEKTATQITEQAARTAENEIKQAMETMRAEMADQIIAAAEKMLQEKLTGEEHEKLIDKYLTKVVLN</sequence>
<name>A0ABY9R053_9BACT</name>
<keyword evidence="9 13" id="KW-0066">ATP synthesis</keyword>
<comment type="function">
    <text evidence="10 13">F(1)F(0) ATP synthase produces ATP from ADP in the presence of a proton or sodium gradient. F-type ATPases consist of two structural domains, F(1) containing the extramembraneous catalytic core and F(0) containing the membrane proton channel, linked together by a central stalk and a peripheral stalk. During catalysis, ATP synthesis in the catalytic domain of F(1) is coupled via a rotary mechanism of the central stalk subunits to proton translocation.</text>
</comment>
<keyword evidence="2 13" id="KW-0813">Transport</keyword>
<evidence type="ECO:0000313" key="17">
    <source>
        <dbReference type="EMBL" id="WMW65156.1"/>
    </source>
</evidence>
<comment type="function">
    <text evidence="11">Component of the F(0) channel, it forms part of the peripheral stalk, linking F(1) to F(0). The b'-subunit is a diverged and duplicated form of b found in plants and photosynthetic bacteria.</text>
</comment>
<keyword evidence="6 13" id="KW-1133">Transmembrane helix</keyword>
<keyword evidence="7 13" id="KW-0406">Ion transport</keyword>